<dbReference type="InterPro" id="IPR016181">
    <property type="entry name" value="Acyl_CoA_acyltransferase"/>
</dbReference>
<dbReference type="KEGG" id="schy:GVO57_11945"/>
<protein>
    <submittedName>
        <fullName evidence="4">GNAT family N-acetyltransferase</fullName>
    </submittedName>
</protein>
<proteinExistence type="predicted"/>
<dbReference type="PROSITE" id="PS51186">
    <property type="entry name" value="GNAT"/>
    <property type="match status" value="1"/>
</dbReference>
<evidence type="ECO:0000259" key="3">
    <source>
        <dbReference type="PROSITE" id="PS51186"/>
    </source>
</evidence>
<dbReference type="InterPro" id="IPR050832">
    <property type="entry name" value="Bact_Acetyltransf"/>
</dbReference>
<dbReference type="Gene3D" id="3.40.630.30">
    <property type="match status" value="1"/>
</dbReference>
<organism evidence="4 5">
    <name type="scientific">Sphingomonas changnyeongensis</name>
    <dbReference type="NCBI Taxonomy" id="2698679"/>
    <lineage>
        <taxon>Bacteria</taxon>
        <taxon>Pseudomonadati</taxon>
        <taxon>Pseudomonadota</taxon>
        <taxon>Alphaproteobacteria</taxon>
        <taxon>Sphingomonadales</taxon>
        <taxon>Sphingomonadaceae</taxon>
        <taxon>Sphingomonas</taxon>
    </lineage>
</organism>
<reference evidence="4 5" key="1">
    <citation type="submission" date="2020-01" db="EMBL/GenBank/DDBJ databases">
        <title>Sphingomonas sp. C33 whole genome sequece.</title>
        <authorList>
            <person name="Park C."/>
        </authorList>
    </citation>
    <scope>NUCLEOTIDE SEQUENCE [LARGE SCALE GENOMIC DNA]</scope>
    <source>
        <strain evidence="4 5">C33</strain>
    </source>
</reference>
<dbReference type="SUPFAM" id="SSF55729">
    <property type="entry name" value="Acyl-CoA N-acyltransferases (Nat)"/>
    <property type="match status" value="1"/>
</dbReference>
<accession>A0A7Z2NXT6</accession>
<evidence type="ECO:0000313" key="4">
    <source>
        <dbReference type="EMBL" id="QHL91391.1"/>
    </source>
</evidence>
<dbReference type="Proteomes" id="UP000464468">
    <property type="component" value="Chromosome"/>
</dbReference>
<evidence type="ECO:0000256" key="2">
    <source>
        <dbReference type="ARBA" id="ARBA00023315"/>
    </source>
</evidence>
<dbReference type="CDD" id="cd04301">
    <property type="entry name" value="NAT_SF"/>
    <property type="match status" value="1"/>
</dbReference>
<dbReference type="InterPro" id="IPR000182">
    <property type="entry name" value="GNAT_dom"/>
</dbReference>
<dbReference type="EMBL" id="CP047895">
    <property type="protein sequence ID" value="QHL91391.1"/>
    <property type="molecule type" value="Genomic_DNA"/>
</dbReference>
<dbReference type="Pfam" id="PF00583">
    <property type="entry name" value="Acetyltransf_1"/>
    <property type="match status" value="1"/>
</dbReference>
<name>A0A7Z2NXT6_9SPHN</name>
<evidence type="ECO:0000256" key="1">
    <source>
        <dbReference type="ARBA" id="ARBA00022679"/>
    </source>
</evidence>
<dbReference type="RefSeq" id="WP_160593321.1">
    <property type="nucleotide sequence ID" value="NZ_CP047895.1"/>
</dbReference>
<dbReference type="GO" id="GO:0016747">
    <property type="term" value="F:acyltransferase activity, transferring groups other than amino-acyl groups"/>
    <property type="evidence" value="ECO:0007669"/>
    <property type="project" value="InterPro"/>
</dbReference>
<feature type="domain" description="N-acetyltransferase" evidence="3">
    <location>
        <begin position="2"/>
        <end position="172"/>
    </location>
</feature>
<sequence length="172" mass="19223">MILYRTPTIADGPELAEMARTSFVETFGHLYRPEDLDAFCAAAFGPDTGIPAQLHDPALSFRIAAVDGRIIGFAKLGPRTLPVENADPRAMELRQLYVLSPWHGQGVAQTLMDWTITTARAAGAPQLYLSVFVDNHRAQRFYQRYGFADIGRYSFMVGAHEDEDRLYQLDLA</sequence>
<keyword evidence="5" id="KW-1185">Reference proteome</keyword>
<evidence type="ECO:0000313" key="5">
    <source>
        <dbReference type="Proteomes" id="UP000464468"/>
    </source>
</evidence>
<keyword evidence="1 4" id="KW-0808">Transferase</keyword>
<gene>
    <name evidence="4" type="ORF">GVO57_11945</name>
</gene>
<dbReference type="AlphaFoldDB" id="A0A7Z2NXT6"/>
<keyword evidence="2" id="KW-0012">Acyltransferase</keyword>
<dbReference type="PANTHER" id="PTHR43877">
    <property type="entry name" value="AMINOALKYLPHOSPHONATE N-ACETYLTRANSFERASE-RELATED-RELATED"/>
    <property type="match status" value="1"/>
</dbReference>